<dbReference type="InterPro" id="IPR001375">
    <property type="entry name" value="Peptidase_S9_cat"/>
</dbReference>
<dbReference type="Gene3D" id="3.40.50.1820">
    <property type="entry name" value="alpha/beta hydrolase"/>
    <property type="match status" value="1"/>
</dbReference>
<dbReference type="Gene3D" id="2.140.10.30">
    <property type="entry name" value="Dipeptidylpeptidase IV, N-terminal domain"/>
    <property type="match status" value="1"/>
</dbReference>
<dbReference type="Proteomes" id="UP000192796">
    <property type="component" value="Unassembled WGS sequence"/>
</dbReference>
<keyword evidence="1" id="KW-0732">Signal</keyword>
<evidence type="ECO:0000259" key="3">
    <source>
        <dbReference type="Pfam" id="PF00930"/>
    </source>
</evidence>
<sequence>MMYLKRSCCFLLAVLWLPVMANAQLANYAAAEKYDVPNLQKRVGSLTVLPFFFKNDDRFWFVYEDQLGRNYYYVDPAKKEKGFLYNRSLVAALLQQLRKETIDSALINFNAPFNIAGNQQTVIVAYKGQSYAYNFYKHSLLAAAREEKVPGYPKGAVGTLSPDKKWQLYTLAHNLYLQQLGDTTEMQLSKDAAPYYSFAINEGDTSLTQKQPADAVWLADSKRFYLVRKDNRKVGTLSIVHSLAWPRPRLETYKYQLPGDKNVTQYELFAGDFATGRLVKIKTAKWEDQELEVVKTKFVSDEIYFLRKKRTRDEVELCAGNMTTGEVRVIIHETSKPYINEDLFNVSVINNGRDIIWWSDRTGWGHYYLYSGDGQLKGALTQGNWTAGRIVYIDSLTKTLYLYGYGKEAGRNPYYAHLYKVSFDGKQAVLLTPENATHTVYLSPTGHYFVDNFSTINTPPQTVLRDHTGKLILTVAQPNLEKLYNYGWRPPEPFTIKAADGVTDLYGIMWKPFDFDSTKKYPVISQVYPGPQTETVWSDFTIFDKYNNAPLAQLGCIVVCMGHRGGSPYREKKYATFQYGNLRDAPLADDKHGLEQLAQRYSYIDLKRVGIFGHSGGAMMATAAICTYPDFYKVAVASSGNHDNKIYNRTWGETYQGITEKTDTLPNGKLVTSFPFKTDVNQTLAKNLKGHLLLVTGETDANVHPGNTFRMADALIREGRDFDMLVLPGQSHHYEGIYKTFFEQKLRRYFATYLIENTNDTLSEK</sequence>
<dbReference type="PANTHER" id="PTHR11731">
    <property type="entry name" value="PROTEASE FAMILY S9B,C DIPEPTIDYL-PEPTIDASE IV-RELATED"/>
    <property type="match status" value="1"/>
</dbReference>
<dbReference type="InterPro" id="IPR002469">
    <property type="entry name" value="Peptidase_S9B_N"/>
</dbReference>
<feature type="chain" id="PRO_5012122089" evidence="1">
    <location>
        <begin position="24"/>
        <end position="765"/>
    </location>
</feature>
<feature type="signal peptide" evidence="1">
    <location>
        <begin position="1"/>
        <end position="23"/>
    </location>
</feature>
<keyword evidence="5" id="KW-1185">Reference proteome</keyword>
<dbReference type="EMBL" id="LVYD01000113">
    <property type="protein sequence ID" value="OQP57778.1"/>
    <property type="molecule type" value="Genomic_DNA"/>
</dbReference>
<reference evidence="4 5" key="1">
    <citation type="submission" date="2016-03" db="EMBL/GenBank/DDBJ databases">
        <title>Niastella vici sp. nov., isolated from farmland soil.</title>
        <authorList>
            <person name="Chen L."/>
            <person name="Wang D."/>
            <person name="Yang S."/>
            <person name="Wang G."/>
        </authorList>
    </citation>
    <scope>NUCLEOTIDE SEQUENCE [LARGE SCALE GENOMIC DNA]</scope>
    <source>
        <strain evidence="4 5">DJ57</strain>
    </source>
</reference>
<dbReference type="STRING" id="1703345.A3860_09125"/>
<name>A0A1V9FHC6_9BACT</name>
<organism evidence="4 5">
    <name type="scientific">Niastella vici</name>
    <dbReference type="NCBI Taxonomy" id="1703345"/>
    <lineage>
        <taxon>Bacteria</taxon>
        <taxon>Pseudomonadati</taxon>
        <taxon>Bacteroidota</taxon>
        <taxon>Chitinophagia</taxon>
        <taxon>Chitinophagales</taxon>
        <taxon>Chitinophagaceae</taxon>
        <taxon>Niastella</taxon>
    </lineage>
</organism>
<proteinExistence type="predicted"/>
<feature type="domain" description="Peptidase S9 prolyl oligopeptidase catalytic" evidence="2">
    <location>
        <begin position="546"/>
        <end position="754"/>
    </location>
</feature>
<dbReference type="OrthoDB" id="9812921at2"/>
<dbReference type="Pfam" id="PF00930">
    <property type="entry name" value="DPPIV_N"/>
    <property type="match status" value="1"/>
</dbReference>
<dbReference type="SUPFAM" id="SSF82171">
    <property type="entry name" value="DPP6 N-terminal domain-like"/>
    <property type="match status" value="1"/>
</dbReference>
<protein>
    <submittedName>
        <fullName evidence="4">Peptidase S9</fullName>
    </submittedName>
</protein>
<gene>
    <name evidence="4" type="ORF">A3860_09125</name>
</gene>
<dbReference type="InterPro" id="IPR029058">
    <property type="entry name" value="AB_hydrolase_fold"/>
</dbReference>
<evidence type="ECO:0000313" key="4">
    <source>
        <dbReference type="EMBL" id="OQP57778.1"/>
    </source>
</evidence>
<dbReference type="AlphaFoldDB" id="A0A1V9FHC6"/>
<feature type="domain" description="Dipeptidylpeptidase IV N-terminal" evidence="3">
    <location>
        <begin position="130"/>
        <end position="460"/>
    </location>
</feature>
<evidence type="ECO:0000256" key="1">
    <source>
        <dbReference type="SAM" id="SignalP"/>
    </source>
</evidence>
<dbReference type="GO" id="GO:0006508">
    <property type="term" value="P:proteolysis"/>
    <property type="evidence" value="ECO:0007669"/>
    <property type="project" value="InterPro"/>
</dbReference>
<comment type="caution">
    <text evidence="4">The sequence shown here is derived from an EMBL/GenBank/DDBJ whole genome shotgun (WGS) entry which is preliminary data.</text>
</comment>
<dbReference type="Pfam" id="PF00326">
    <property type="entry name" value="Peptidase_S9"/>
    <property type="match status" value="1"/>
</dbReference>
<evidence type="ECO:0000259" key="2">
    <source>
        <dbReference type="Pfam" id="PF00326"/>
    </source>
</evidence>
<evidence type="ECO:0000313" key="5">
    <source>
        <dbReference type="Proteomes" id="UP000192796"/>
    </source>
</evidence>
<dbReference type="GO" id="GO:0008236">
    <property type="term" value="F:serine-type peptidase activity"/>
    <property type="evidence" value="ECO:0007669"/>
    <property type="project" value="InterPro"/>
</dbReference>
<dbReference type="RefSeq" id="WP_081155683.1">
    <property type="nucleotide sequence ID" value="NZ_LVYD01000113.1"/>
</dbReference>
<dbReference type="SUPFAM" id="SSF53474">
    <property type="entry name" value="alpha/beta-Hydrolases"/>
    <property type="match status" value="1"/>
</dbReference>
<dbReference type="InterPro" id="IPR050278">
    <property type="entry name" value="Serine_Prot_S9B/DPPIV"/>
</dbReference>
<accession>A0A1V9FHC6</accession>
<dbReference type="PANTHER" id="PTHR11731:SF118">
    <property type="entry name" value="BLR1971 PROTEIN"/>
    <property type="match status" value="1"/>
</dbReference>